<sequence>MDADTMDGFAHLVMQIFTVVLLVGTLGFSFFVGKVLKKQNGY</sequence>
<dbReference type="Proteomes" id="UP001179280">
    <property type="component" value="Unassembled WGS sequence"/>
</dbReference>
<gene>
    <name evidence="2" type="ORF">JOC54_003663</name>
</gene>
<name>A0ABS2SXX0_9BACI</name>
<evidence type="ECO:0000313" key="2">
    <source>
        <dbReference type="EMBL" id="MBM7840382.1"/>
    </source>
</evidence>
<keyword evidence="3" id="KW-1185">Reference proteome</keyword>
<evidence type="ECO:0000256" key="1">
    <source>
        <dbReference type="SAM" id="Phobius"/>
    </source>
</evidence>
<reference evidence="2" key="1">
    <citation type="submission" date="2021-01" db="EMBL/GenBank/DDBJ databases">
        <title>Genomic Encyclopedia of Type Strains, Phase IV (KMG-IV): sequencing the most valuable type-strain genomes for metagenomic binning, comparative biology and taxonomic classification.</title>
        <authorList>
            <person name="Goeker M."/>
        </authorList>
    </citation>
    <scope>NUCLEOTIDE SEQUENCE</scope>
    <source>
        <strain evidence="2">DSM 21943</strain>
    </source>
</reference>
<accession>A0ABS2SXX0</accession>
<feature type="transmembrane region" description="Helical" evidence="1">
    <location>
        <begin position="12"/>
        <end position="32"/>
    </location>
</feature>
<protein>
    <submittedName>
        <fullName evidence="2">Uncharacterized protein</fullName>
    </submittedName>
</protein>
<dbReference type="EMBL" id="JAFBCV010000013">
    <property type="protein sequence ID" value="MBM7840382.1"/>
    <property type="molecule type" value="Genomic_DNA"/>
</dbReference>
<keyword evidence="1" id="KW-0812">Transmembrane</keyword>
<proteinExistence type="predicted"/>
<organism evidence="2 3">
    <name type="scientific">Shouchella xiaoxiensis</name>
    <dbReference type="NCBI Taxonomy" id="766895"/>
    <lineage>
        <taxon>Bacteria</taxon>
        <taxon>Bacillati</taxon>
        <taxon>Bacillota</taxon>
        <taxon>Bacilli</taxon>
        <taxon>Bacillales</taxon>
        <taxon>Bacillaceae</taxon>
        <taxon>Shouchella</taxon>
    </lineage>
</organism>
<comment type="caution">
    <text evidence="2">The sequence shown here is derived from an EMBL/GenBank/DDBJ whole genome shotgun (WGS) entry which is preliminary data.</text>
</comment>
<keyword evidence="1" id="KW-1133">Transmembrane helix</keyword>
<evidence type="ECO:0000313" key="3">
    <source>
        <dbReference type="Proteomes" id="UP001179280"/>
    </source>
</evidence>
<keyword evidence="1" id="KW-0472">Membrane</keyword>
<dbReference type="RefSeq" id="WP_275582726.1">
    <property type="nucleotide sequence ID" value="NZ_JAFBCV010000013.1"/>
</dbReference>